<keyword evidence="7" id="KW-0539">Nucleus</keyword>
<feature type="domain" description="DDE Tnp4" evidence="9">
    <location>
        <begin position="183"/>
        <end position="279"/>
    </location>
</feature>
<name>A0AAV8TX20_9ROSI</name>
<dbReference type="GO" id="GO:0005634">
    <property type="term" value="C:nucleus"/>
    <property type="evidence" value="ECO:0007669"/>
    <property type="project" value="UniProtKB-SubCell"/>
</dbReference>
<keyword evidence="12" id="KW-1185">Reference proteome</keyword>
<dbReference type="InterPro" id="IPR058353">
    <property type="entry name" value="DUF8040"/>
</dbReference>
<dbReference type="Pfam" id="PF26138">
    <property type="entry name" value="DUF8040"/>
    <property type="match status" value="1"/>
</dbReference>
<dbReference type="Proteomes" id="UP001159364">
    <property type="component" value="Linkage Group LG03"/>
</dbReference>
<evidence type="ECO:0000313" key="12">
    <source>
        <dbReference type="Proteomes" id="UP001159364"/>
    </source>
</evidence>
<dbReference type="PANTHER" id="PTHR22930:SF293">
    <property type="entry name" value="PROTEIN ALP1-LIKE"/>
    <property type="match status" value="1"/>
</dbReference>
<dbReference type="AlphaFoldDB" id="A0AAV8TX20"/>
<dbReference type="InterPro" id="IPR045249">
    <property type="entry name" value="HARBI1-like"/>
</dbReference>
<keyword evidence="6" id="KW-0378">Hydrolase</keyword>
<keyword evidence="8" id="KW-0472">Membrane</keyword>
<dbReference type="PANTHER" id="PTHR22930">
    <property type="match status" value="1"/>
</dbReference>
<keyword evidence="8" id="KW-1133">Transmembrane helix</keyword>
<evidence type="ECO:0000256" key="5">
    <source>
        <dbReference type="ARBA" id="ARBA00022723"/>
    </source>
</evidence>
<keyword evidence="4" id="KW-0540">Nuclease</keyword>
<feature type="transmembrane region" description="Helical" evidence="8">
    <location>
        <begin position="21"/>
        <end position="40"/>
    </location>
</feature>
<evidence type="ECO:0000256" key="2">
    <source>
        <dbReference type="ARBA" id="ARBA00004123"/>
    </source>
</evidence>
<accession>A0AAV8TX20</accession>
<reference evidence="11 12" key="1">
    <citation type="submission" date="2021-09" db="EMBL/GenBank/DDBJ databases">
        <title>Genomic insights and catalytic innovation underlie evolution of tropane alkaloids biosynthesis.</title>
        <authorList>
            <person name="Wang Y.-J."/>
            <person name="Tian T."/>
            <person name="Huang J.-P."/>
            <person name="Huang S.-X."/>
        </authorList>
    </citation>
    <scope>NUCLEOTIDE SEQUENCE [LARGE SCALE GENOMIC DNA]</scope>
    <source>
        <strain evidence="11">KIB-2018</strain>
        <tissue evidence="11">Leaf</tissue>
    </source>
</reference>
<evidence type="ECO:0000256" key="1">
    <source>
        <dbReference type="ARBA" id="ARBA00001968"/>
    </source>
</evidence>
<comment type="similarity">
    <text evidence="3">Belongs to the HARBI1 family.</text>
</comment>
<dbReference type="GO" id="GO:0046872">
    <property type="term" value="F:metal ion binding"/>
    <property type="evidence" value="ECO:0007669"/>
    <property type="project" value="UniProtKB-KW"/>
</dbReference>
<evidence type="ECO:0000256" key="8">
    <source>
        <dbReference type="SAM" id="Phobius"/>
    </source>
</evidence>
<proteinExistence type="inferred from homology"/>
<dbReference type="InterPro" id="IPR027806">
    <property type="entry name" value="HARBI1_dom"/>
</dbReference>
<evidence type="ECO:0000259" key="10">
    <source>
        <dbReference type="Pfam" id="PF26138"/>
    </source>
</evidence>
<gene>
    <name evidence="11" type="ORF">K2173_021310</name>
</gene>
<feature type="domain" description="DUF8040" evidence="10">
    <location>
        <begin position="52"/>
        <end position="142"/>
    </location>
</feature>
<comment type="cofactor">
    <cofactor evidence="1">
        <name>a divalent metal cation</name>
        <dbReference type="ChEBI" id="CHEBI:60240"/>
    </cofactor>
</comment>
<dbReference type="Pfam" id="PF13359">
    <property type="entry name" value="DDE_Tnp_4"/>
    <property type="match status" value="1"/>
</dbReference>
<evidence type="ECO:0008006" key="13">
    <source>
        <dbReference type="Google" id="ProtNLM"/>
    </source>
</evidence>
<evidence type="ECO:0000256" key="3">
    <source>
        <dbReference type="ARBA" id="ARBA00006958"/>
    </source>
</evidence>
<evidence type="ECO:0000256" key="7">
    <source>
        <dbReference type="ARBA" id="ARBA00023242"/>
    </source>
</evidence>
<dbReference type="GO" id="GO:0016787">
    <property type="term" value="F:hydrolase activity"/>
    <property type="evidence" value="ECO:0007669"/>
    <property type="project" value="UniProtKB-KW"/>
</dbReference>
<dbReference type="EMBL" id="JAIWQS010000003">
    <property type="protein sequence ID" value="KAJ8770663.1"/>
    <property type="molecule type" value="Genomic_DNA"/>
</dbReference>
<evidence type="ECO:0000256" key="4">
    <source>
        <dbReference type="ARBA" id="ARBA00022722"/>
    </source>
</evidence>
<evidence type="ECO:0000259" key="9">
    <source>
        <dbReference type="Pfam" id="PF13359"/>
    </source>
</evidence>
<keyword evidence="5" id="KW-0479">Metal-binding</keyword>
<keyword evidence="8" id="KW-0812">Transmembrane</keyword>
<dbReference type="GO" id="GO:0004518">
    <property type="term" value="F:nuclease activity"/>
    <property type="evidence" value="ECO:0007669"/>
    <property type="project" value="UniProtKB-KW"/>
</dbReference>
<comment type="caution">
    <text evidence="11">The sequence shown here is derived from an EMBL/GenBank/DDBJ whole genome shotgun (WGS) entry which is preliminary data.</text>
</comment>
<organism evidence="11 12">
    <name type="scientific">Erythroxylum novogranatense</name>
    <dbReference type="NCBI Taxonomy" id="1862640"/>
    <lineage>
        <taxon>Eukaryota</taxon>
        <taxon>Viridiplantae</taxon>
        <taxon>Streptophyta</taxon>
        <taxon>Embryophyta</taxon>
        <taxon>Tracheophyta</taxon>
        <taxon>Spermatophyta</taxon>
        <taxon>Magnoliopsida</taxon>
        <taxon>eudicotyledons</taxon>
        <taxon>Gunneridae</taxon>
        <taxon>Pentapetalae</taxon>
        <taxon>rosids</taxon>
        <taxon>fabids</taxon>
        <taxon>Malpighiales</taxon>
        <taxon>Erythroxylaceae</taxon>
        <taxon>Erythroxylum</taxon>
    </lineage>
</organism>
<evidence type="ECO:0000313" key="11">
    <source>
        <dbReference type="EMBL" id="KAJ8770663.1"/>
    </source>
</evidence>
<evidence type="ECO:0000256" key="6">
    <source>
        <dbReference type="ARBA" id="ARBA00022801"/>
    </source>
</evidence>
<comment type="subcellular location">
    <subcellularLocation>
        <location evidence="2">Nucleus</location>
    </subcellularLocation>
</comment>
<protein>
    <recommendedName>
        <fullName evidence="13">DDE Tnp4 domain-containing protein</fullName>
    </recommendedName>
</protein>
<sequence>MARFSLSLCRNAKRTKRIVDVLTIWLQLCNVVSSLFNLLASEASLSSYRLKFRNYVRQIVHDNDESCISMVRIYRQAFFKLCKMLESIGGLKSTQNMLIDEQVAIFLHIISHHVKNRVIRNNFRRSGETTSRRFHNVLNAMMRLQDHLFRKPEPIPANSSDHRWMWFKVDNHPITFIRKYSALDGTHIRINMSIKDKLRFQTRKGDIATNMLGVCIPNMQFVYILPSWERSVVDGQVLHDAITRKHGLKVRHGCYYLVDIGYINCEGFLAPFRGQRKEMSFDPMESDLGDYFHINPIVEEDCITAIDLTNA</sequence>